<reference evidence="1 2" key="1">
    <citation type="journal article" date="2013" name="BMC Genomics">
        <title>Genomics-driven discovery of the pneumocandin biosynthetic gene cluster in the fungus Glarea lozoyensis.</title>
        <authorList>
            <person name="Chen L."/>
            <person name="Yue Q."/>
            <person name="Zhang X."/>
            <person name="Xiang M."/>
            <person name="Wang C."/>
            <person name="Li S."/>
            <person name="Che Y."/>
            <person name="Ortiz-Lopez F.J."/>
            <person name="Bills G.F."/>
            <person name="Liu X."/>
            <person name="An Z."/>
        </authorList>
    </citation>
    <scope>NUCLEOTIDE SEQUENCE [LARGE SCALE GENOMIC DNA]</scope>
    <source>
        <strain evidence="2">ATCC 20868 / MF5171</strain>
    </source>
</reference>
<dbReference type="Proteomes" id="UP000016922">
    <property type="component" value="Unassembled WGS sequence"/>
</dbReference>
<keyword evidence="2" id="KW-1185">Reference proteome</keyword>
<name>S3CZQ8_GLAL2</name>
<dbReference type="EMBL" id="KE145361">
    <property type="protein sequence ID" value="EPE31742.1"/>
    <property type="molecule type" value="Genomic_DNA"/>
</dbReference>
<dbReference type="GeneID" id="19471539"/>
<gene>
    <name evidence="1" type="ORF">GLAREA_12498</name>
</gene>
<organism evidence="1 2">
    <name type="scientific">Glarea lozoyensis (strain ATCC 20868 / MF5171)</name>
    <dbReference type="NCBI Taxonomy" id="1116229"/>
    <lineage>
        <taxon>Eukaryota</taxon>
        <taxon>Fungi</taxon>
        <taxon>Dikarya</taxon>
        <taxon>Ascomycota</taxon>
        <taxon>Pezizomycotina</taxon>
        <taxon>Leotiomycetes</taxon>
        <taxon>Helotiales</taxon>
        <taxon>Helotiaceae</taxon>
        <taxon>Glarea</taxon>
    </lineage>
</organism>
<protein>
    <recommendedName>
        <fullName evidence="3">Heterokaryon incompatibility domain-containing protein</fullName>
    </recommendedName>
</protein>
<evidence type="ECO:0000313" key="2">
    <source>
        <dbReference type="Proteomes" id="UP000016922"/>
    </source>
</evidence>
<dbReference type="HOGENOM" id="CLU_717735_0_0_1"/>
<dbReference type="OrthoDB" id="5125733at2759"/>
<dbReference type="eggNOG" id="ENOG502QWMA">
    <property type="taxonomic scope" value="Eukaryota"/>
</dbReference>
<accession>S3CZQ8</accession>
<dbReference type="KEGG" id="glz:GLAREA_12498"/>
<dbReference type="PANTHER" id="PTHR33112">
    <property type="entry name" value="DOMAIN PROTEIN, PUTATIVE-RELATED"/>
    <property type="match status" value="1"/>
</dbReference>
<dbReference type="AlphaFoldDB" id="S3CZQ8"/>
<dbReference type="OMA" id="SETIIAW"/>
<proteinExistence type="predicted"/>
<dbReference type="STRING" id="1116229.S3CZQ8"/>
<dbReference type="PANTHER" id="PTHR33112:SF16">
    <property type="entry name" value="HETEROKARYON INCOMPATIBILITY DOMAIN-CONTAINING PROTEIN"/>
    <property type="match status" value="1"/>
</dbReference>
<evidence type="ECO:0008006" key="3">
    <source>
        <dbReference type="Google" id="ProtNLM"/>
    </source>
</evidence>
<evidence type="ECO:0000313" key="1">
    <source>
        <dbReference type="EMBL" id="EPE31742.1"/>
    </source>
</evidence>
<dbReference type="RefSeq" id="XP_008081471.1">
    <property type="nucleotide sequence ID" value="XM_008083280.1"/>
</dbReference>
<sequence>MGDLYQNAVLTISAGRASPCYEGFLDHDFRPQDFVSLPSPEVGNSGSLLIHGGYANPMVPGLQPSNKRAWTLQETFMSPRLLIFTDIQVFWKCQTCFKTDGYAEKNWHAWCASTGYVGVTSKELNPPSKSFLKRSFWKKAGKSPENELLVQWNRVFNNYTRRELSDEEDKLPAIAAVAERFSEALGSEYRAGLWKNHLIVGLAWKTVYKQNSRPPKWRSPTWSWASIDGEVATTWLVPTAELLHCSTTPAAESIKFGAVTSGELVVRGFLRRVELKKVDDTWIIAGNNPSIKRVVNGSGSTGAQFSCDVLSEMEFLSQNSETIIAWCLALGNKVESVIRRNAQHSVETSCLVLIKLGHSSNLYQRIGFYRAARVYGDQPNWFEQG</sequence>